<gene>
    <name evidence="2" type="ORF">CYMTET_23850</name>
</gene>
<name>A0AAE0FYG9_9CHLO</name>
<dbReference type="SMART" id="SM00710">
    <property type="entry name" value="PbH1"/>
    <property type="match status" value="7"/>
</dbReference>
<keyword evidence="3" id="KW-1185">Reference proteome</keyword>
<reference evidence="2 3" key="1">
    <citation type="journal article" date="2015" name="Genome Biol. Evol.">
        <title>Comparative Genomics of a Bacterivorous Green Alga Reveals Evolutionary Causalities and Consequences of Phago-Mixotrophic Mode of Nutrition.</title>
        <authorList>
            <person name="Burns J.A."/>
            <person name="Paasch A."/>
            <person name="Narechania A."/>
            <person name="Kim E."/>
        </authorList>
    </citation>
    <scope>NUCLEOTIDE SEQUENCE [LARGE SCALE GENOMIC DNA]</scope>
    <source>
        <strain evidence="2 3">PLY_AMNH</strain>
    </source>
</reference>
<comment type="caution">
    <text evidence="2">The sequence shown here is derived from an EMBL/GenBank/DDBJ whole genome shotgun (WGS) entry which is preliminary data.</text>
</comment>
<dbReference type="InterPro" id="IPR011050">
    <property type="entry name" value="Pectin_lyase_fold/virulence"/>
</dbReference>
<proteinExistence type="predicted"/>
<dbReference type="AlphaFoldDB" id="A0AAE0FYG9"/>
<sequence>MLSGQVVPEAKSVAGREVPGGESLWPGRKCRESEIRGQQRKCPVKIVRRIKAGLCTSKPVLYFSRGVCSRTTRPMVEGRWGGRLASVVVRNSTLAGNVANEGAGIHVSHGNVTLAQRALVIQNSAQRVGGGLFCLDCAVVIEGGSDVAQNVVAYSQYTYGSGNGGGVYLTAASRDKGQSVCLTLDGAAITGNVAWDGGGAVYAEYCAVSIQNGASVTANRARSGGGIYGYYASSISIHNGSHVDGNSADGGSGGGGLLAGPVNQNAAGNRHPAGTLVVVERSSVGHNSVEGAADGGGCILTGSNCTVVLDQAMLVNCSSQGDGGGVHLGPESTLVASNRTQILSCITEGHGGGMYGSDGSELLLHQETLVHANRGDQAGGIYVLGSLVMKAAAPPSAAWLRLPRTCDMRMPQLPAAGAADPSRGSLQGGGCVTCCSNPLKKGGSRVSGNRATSGGGLFAGPSARVTVEEGSSVEHNSAMGTGGGVYTASHTQLLVQNSAVTNNMAGNFGGAIAVMGENASAILHSVIMRSNIAQGEGGGLYATDPSYATTGVSIARVSIQGGSEVFRNRAESYSGGGLAVLQGVRLRVEVGLLLLLACAQWGCYSCSHVRSGLLRLLIGAGSVVAENVAAIHGGGVYAYDAEVTVLDSTLANNTAQAEGGHGYIVRGSRMDMAGCVLKGGVANWGGALSVRTDSVAVVDATSLEGNSAAVGGGGVVVSHNSHLVLNTSWVTQHTAEHRAGGAVYLYNATVSMLGTYLWGNTAMLAEGWRLTPRPS</sequence>
<protein>
    <recommendedName>
        <fullName evidence="4">Right handed beta helix domain-containing protein</fullName>
    </recommendedName>
</protein>
<dbReference type="PANTHER" id="PTHR11319">
    <property type="entry name" value="G PROTEIN-COUPLED RECEPTOR-RELATED"/>
    <property type="match status" value="1"/>
</dbReference>
<evidence type="ECO:0000313" key="2">
    <source>
        <dbReference type="EMBL" id="KAK3267606.1"/>
    </source>
</evidence>
<evidence type="ECO:0000256" key="1">
    <source>
        <dbReference type="SAM" id="MobiDB-lite"/>
    </source>
</evidence>
<organism evidence="2 3">
    <name type="scientific">Cymbomonas tetramitiformis</name>
    <dbReference type="NCBI Taxonomy" id="36881"/>
    <lineage>
        <taxon>Eukaryota</taxon>
        <taxon>Viridiplantae</taxon>
        <taxon>Chlorophyta</taxon>
        <taxon>Pyramimonadophyceae</taxon>
        <taxon>Pyramimonadales</taxon>
        <taxon>Pyramimonadaceae</taxon>
        <taxon>Cymbomonas</taxon>
    </lineage>
</organism>
<accession>A0AAE0FYG9</accession>
<dbReference type="PANTHER" id="PTHR11319:SF35">
    <property type="entry name" value="OUTER MEMBRANE PROTEIN PMPC-RELATED"/>
    <property type="match status" value="1"/>
</dbReference>
<evidence type="ECO:0000313" key="3">
    <source>
        <dbReference type="Proteomes" id="UP001190700"/>
    </source>
</evidence>
<dbReference type="EMBL" id="LGRX02012310">
    <property type="protein sequence ID" value="KAK3267606.1"/>
    <property type="molecule type" value="Genomic_DNA"/>
</dbReference>
<dbReference type="InterPro" id="IPR006626">
    <property type="entry name" value="PbH1"/>
</dbReference>
<evidence type="ECO:0008006" key="4">
    <source>
        <dbReference type="Google" id="ProtNLM"/>
    </source>
</evidence>
<dbReference type="Proteomes" id="UP001190700">
    <property type="component" value="Unassembled WGS sequence"/>
</dbReference>
<feature type="region of interest" description="Disordered" evidence="1">
    <location>
        <begin position="1"/>
        <end position="25"/>
    </location>
</feature>
<dbReference type="SUPFAM" id="SSF51126">
    <property type="entry name" value="Pectin lyase-like"/>
    <property type="match status" value="2"/>
</dbReference>